<dbReference type="SMART" id="SM00382">
    <property type="entry name" value="AAA"/>
    <property type="match status" value="1"/>
</dbReference>
<dbReference type="InterPro" id="IPR011704">
    <property type="entry name" value="ATPase_dyneun-rel_AAA"/>
</dbReference>
<dbReference type="PANTHER" id="PTHR37291">
    <property type="entry name" value="5-METHYLCYTOSINE-SPECIFIC RESTRICTION ENZYME B"/>
    <property type="match status" value="1"/>
</dbReference>
<proteinExistence type="predicted"/>
<dbReference type="Gene3D" id="3.40.50.300">
    <property type="entry name" value="P-loop containing nucleotide triphosphate hydrolases"/>
    <property type="match status" value="2"/>
</dbReference>
<accession>A0ABW0VV08</accession>
<organism evidence="2 3">
    <name type="scientific">Paenibacillus solisilvae</name>
    <dbReference type="NCBI Taxonomy" id="2486751"/>
    <lineage>
        <taxon>Bacteria</taxon>
        <taxon>Bacillati</taxon>
        <taxon>Bacillota</taxon>
        <taxon>Bacilli</taxon>
        <taxon>Bacillales</taxon>
        <taxon>Paenibacillaceae</taxon>
        <taxon>Paenibacillus</taxon>
    </lineage>
</organism>
<dbReference type="InterPro" id="IPR003593">
    <property type="entry name" value="AAA+_ATPase"/>
</dbReference>
<dbReference type="EMBL" id="JBHSOW010000018">
    <property type="protein sequence ID" value="MFC5648609.1"/>
    <property type="molecule type" value="Genomic_DNA"/>
</dbReference>
<dbReference type="Pfam" id="PF07728">
    <property type="entry name" value="AAA_5"/>
    <property type="match status" value="1"/>
</dbReference>
<dbReference type="PANTHER" id="PTHR37291:SF1">
    <property type="entry name" value="TYPE IV METHYL-DIRECTED RESTRICTION ENZYME ECOKMCRB SUBUNIT"/>
    <property type="match status" value="1"/>
</dbReference>
<keyword evidence="3" id="KW-1185">Reference proteome</keyword>
<sequence>MTIEEMLQKAHVFITDENDLKSSEAERVSFMQRFPKESLKEMTVEQYADTKTKDCFIYWLEQKNMFGGIGGGNASKFGIFRSANGDYSRGFGKNRVKLFDEALQEEFQKLKEGYLKALHLADEDRYDEIQQLKLPIFNTVLLKVLHIYNPEKFLNVFSAPILKKLGESLKVDPILFELNRLVELNHEVLKALKNQEGLSDWSTSKLGRFVWDTYSSTDSTDKLDVGCNYWLIGHTYETIGSQKDYFIQNKCVGTNFLSEEDLSAFLWDDNLMDIIEAKEPEQKGRQALKGFFQIKTGDYIALKSTFTRKDGGVTKSVLKISAIGRATADAVDGYKFDSQRGHLLPVEWIDLKEKEFIGYGGYRKTIAKTDNRKTINYVFLGKPFPLQELRPLLQIEVKTTRNLILYGPPGTGKTYEVSRKALELTTNTQIYEEICNQGREAIQNEYTRLVRTGNVRFVTFHQSYSYEDFIEGLRSDGKGNFVPEDGLFKRAAMEALYAGLNNNVRELSDEVHFERTYDYLVGRGKELQIQFTSKTGATSYISNVSPVGNLIVMNEGAQTESTISKDRLLRIFRYVNEHQVQWQDDVHFINKAIGGSNETRYWSVFKWIMDNLNEERDPIVSDDPAMKQSYQEKKDIVLKALEQGESFDFSNADSYVLIVDEINRGNISKIFGEMLTLIEEDKRLTKRNQLIVELPYTKERFTLPPNLHLIGTMNTADRSIALMDTALRRRFLFEEIMPNPELLDTVGSLDLEELLTVINKRIEVLYDRNHTIGHAYLMNANTEESVIEVVQHKIIPLLQEYFYDDWEKIGMILGGIGKSKDDPFIIYEEHFDYSQLFKHNASYPTRKQYRVKSKITSQEIAAIYEI</sequence>
<evidence type="ECO:0000313" key="2">
    <source>
        <dbReference type="EMBL" id="MFC5648609.1"/>
    </source>
</evidence>
<reference evidence="3" key="1">
    <citation type="journal article" date="2019" name="Int. J. Syst. Evol. Microbiol.">
        <title>The Global Catalogue of Microorganisms (GCM) 10K type strain sequencing project: providing services to taxonomists for standard genome sequencing and annotation.</title>
        <authorList>
            <consortium name="The Broad Institute Genomics Platform"/>
            <consortium name="The Broad Institute Genome Sequencing Center for Infectious Disease"/>
            <person name="Wu L."/>
            <person name="Ma J."/>
        </authorList>
    </citation>
    <scope>NUCLEOTIDE SEQUENCE [LARGE SCALE GENOMIC DNA]</scope>
    <source>
        <strain evidence="3">CGMCC 1.3240</strain>
    </source>
</reference>
<comment type="caution">
    <text evidence="2">The sequence shown here is derived from an EMBL/GenBank/DDBJ whole genome shotgun (WGS) entry which is preliminary data.</text>
</comment>
<protein>
    <submittedName>
        <fullName evidence="2">McrB family protein</fullName>
    </submittedName>
</protein>
<gene>
    <name evidence="2" type="ORF">ACFPYJ_05605</name>
</gene>
<name>A0ABW0VV08_9BACL</name>
<dbReference type="SUPFAM" id="SSF52540">
    <property type="entry name" value="P-loop containing nucleoside triphosphate hydrolases"/>
    <property type="match status" value="2"/>
</dbReference>
<dbReference type="Proteomes" id="UP001596047">
    <property type="component" value="Unassembled WGS sequence"/>
</dbReference>
<evidence type="ECO:0000259" key="1">
    <source>
        <dbReference type="SMART" id="SM00382"/>
    </source>
</evidence>
<dbReference type="RefSeq" id="WP_379187076.1">
    <property type="nucleotide sequence ID" value="NZ_JBHSOW010000018.1"/>
</dbReference>
<dbReference type="InterPro" id="IPR052934">
    <property type="entry name" value="Methyl-DNA_Rec/Restrict_Enz"/>
</dbReference>
<dbReference type="InterPro" id="IPR027417">
    <property type="entry name" value="P-loop_NTPase"/>
</dbReference>
<feature type="domain" description="AAA+ ATPase" evidence="1">
    <location>
        <begin position="399"/>
        <end position="741"/>
    </location>
</feature>
<evidence type="ECO:0000313" key="3">
    <source>
        <dbReference type="Proteomes" id="UP001596047"/>
    </source>
</evidence>